<evidence type="ECO:0000256" key="1">
    <source>
        <dbReference type="ARBA" id="ARBA00010641"/>
    </source>
</evidence>
<name>L0DI69_SINAD</name>
<dbReference type="KEGG" id="saci:Sinac_4146"/>
<dbReference type="SUPFAM" id="SSF88946">
    <property type="entry name" value="Sigma2 domain of RNA polymerase sigma factors"/>
    <property type="match status" value="1"/>
</dbReference>
<keyword evidence="4" id="KW-0238">DNA-binding</keyword>
<feature type="domain" description="RNA polymerase sigma factor 70 region 4 type 2" evidence="6">
    <location>
        <begin position="146"/>
        <end position="197"/>
    </location>
</feature>
<evidence type="ECO:0000256" key="3">
    <source>
        <dbReference type="ARBA" id="ARBA00023082"/>
    </source>
</evidence>
<evidence type="ECO:0000256" key="2">
    <source>
        <dbReference type="ARBA" id="ARBA00023015"/>
    </source>
</evidence>
<dbReference type="InterPro" id="IPR014284">
    <property type="entry name" value="RNA_pol_sigma-70_dom"/>
</dbReference>
<dbReference type="InterPro" id="IPR013249">
    <property type="entry name" value="RNA_pol_sigma70_r4_t2"/>
</dbReference>
<keyword evidence="3" id="KW-0731">Sigma factor</keyword>
<dbReference type="NCBIfam" id="TIGR02937">
    <property type="entry name" value="sigma70-ECF"/>
    <property type="match status" value="1"/>
</dbReference>
<dbReference type="PANTHER" id="PTHR43133">
    <property type="entry name" value="RNA POLYMERASE ECF-TYPE SIGMA FACTO"/>
    <property type="match status" value="1"/>
</dbReference>
<dbReference type="GO" id="GO:0003677">
    <property type="term" value="F:DNA binding"/>
    <property type="evidence" value="ECO:0007669"/>
    <property type="project" value="UniProtKB-KW"/>
</dbReference>
<keyword evidence="5" id="KW-0804">Transcription</keyword>
<dbReference type="STRING" id="886293.Sinac_4146"/>
<dbReference type="HOGENOM" id="CLU_047691_8_0_0"/>
<keyword evidence="8" id="KW-1185">Reference proteome</keyword>
<dbReference type="RefSeq" id="WP_015247485.1">
    <property type="nucleotide sequence ID" value="NZ_JH621488.1"/>
</dbReference>
<evidence type="ECO:0000256" key="5">
    <source>
        <dbReference type="ARBA" id="ARBA00023163"/>
    </source>
</evidence>
<keyword evidence="2" id="KW-0805">Transcription regulation</keyword>
<gene>
    <name evidence="7" type="ordered locus">Sinac_4146</name>
</gene>
<organism evidence="7 8">
    <name type="scientific">Singulisphaera acidiphila (strain ATCC BAA-1392 / DSM 18658 / VKM B-2454 / MOB10)</name>
    <dbReference type="NCBI Taxonomy" id="886293"/>
    <lineage>
        <taxon>Bacteria</taxon>
        <taxon>Pseudomonadati</taxon>
        <taxon>Planctomycetota</taxon>
        <taxon>Planctomycetia</taxon>
        <taxon>Isosphaerales</taxon>
        <taxon>Isosphaeraceae</taxon>
        <taxon>Singulisphaera</taxon>
    </lineage>
</organism>
<dbReference type="InterPro" id="IPR013325">
    <property type="entry name" value="RNA_pol_sigma_r2"/>
</dbReference>
<dbReference type="OrthoDB" id="278923at2"/>
<dbReference type="Gene3D" id="1.10.10.10">
    <property type="entry name" value="Winged helix-like DNA-binding domain superfamily/Winged helix DNA-binding domain"/>
    <property type="match status" value="1"/>
</dbReference>
<evidence type="ECO:0000256" key="4">
    <source>
        <dbReference type="ARBA" id="ARBA00023125"/>
    </source>
</evidence>
<dbReference type="InterPro" id="IPR036388">
    <property type="entry name" value="WH-like_DNA-bd_sf"/>
</dbReference>
<dbReference type="EMBL" id="CP003364">
    <property type="protein sequence ID" value="AGA28356.1"/>
    <property type="molecule type" value="Genomic_DNA"/>
</dbReference>
<dbReference type="GO" id="GO:0006352">
    <property type="term" value="P:DNA-templated transcription initiation"/>
    <property type="evidence" value="ECO:0007669"/>
    <property type="project" value="InterPro"/>
</dbReference>
<dbReference type="InterPro" id="IPR039425">
    <property type="entry name" value="RNA_pol_sigma-70-like"/>
</dbReference>
<proteinExistence type="inferred from homology"/>
<dbReference type="Pfam" id="PF08281">
    <property type="entry name" value="Sigma70_r4_2"/>
    <property type="match status" value="1"/>
</dbReference>
<dbReference type="GO" id="GO:0016987">
    <property type="term" value="F:sigma factor activity"/>
    <property type="evidence" value="ECO:0007669"/>
    <property type="project" value="UniProtKB-KW"/>
</dbReference>
<comment type="similarity">
    <text evidence="1">Belongs to the sigma-70 factor family. ECF subfamily.</text>
</comment>
<reference evidence="7 8" key="1">
    <citation type="submission" date="2012-02" db="EMBL/GenBank/DDBJ databases">
        <title>Complete sequence of chromosome of Singulisphaera acidiphila DSM 18658.</title>
        <authorList>
            <consortium name="US DOE Joint Genome Institute (JGI-PGF)"/>
            <person name="Lucas S."/>
            <person name="Copeland A."/>
            <person name="Lapidus A."/>
            <person name="Glavina del Rio T."/>
            <person name="Dalin E."/>
            <person name="Tice H."/>
            <person name="Bruce D."/>
            <person name="Goodwin L."/>
            <person name="Pitluck S."/>
            <person name="Peters L."/>
            <person name="Ovchinnikova G."/>
            <person name="Chertkov O."/>
            <person name="Kyrpides N."/>
            <person name="Mavromatis K."/>
            <person name="Ivanova N."/>
            <person name="Brettin T."/>
            <person name="Detter J.C."/>
            <person name="Han C."/>
            <person name="Larimer F."/>
            <person name="Land M."/>
            <person name="Hauser L."/>
            <person name="Markowitz V."/>
            <person name="Cheng J.-F."/>
            <person name="Hugenholtz P."/>
            <person name="Woyke T."/>
            <person name="Wu D."/>
            <person name="Tindall B."/>
            <person name="Pomrenke H."/>
            <person name="Brambilla E."/>
            <person name="Klenk H.-P."/>
            <person name="Eisen J.A."/>
        </authorList>
    </citation>
    <scope>NUCLEOTIDE SEQUENCE [LARGE SCALE GENOMIC DNA]</scope>
    <source>
        <strain evidence="8">ATCC BAA-1392 / DSM 18658 / VKM B-2454 / MOB10</strain>
    </source>
</reference>
<dbReference type="PANTHER" id="PTHR43133:SF8">
    <property type="entry name" value="RNA POLYMERASE SIGMA FACTOR HI_1459-RELATED"/>
    <property type="match status" value="1"/>
</dbReference>
<dbReference type="AlphaFoldDB" id="L0DI69"/>
<sequence length="210" mass="23727">MAIRDEETDLLIARVEAGDPRAREELLALHRHRLRRMVAARLDDRLAARVDPSDVVQDALLLASSRLDTFLRDRPLPFYPWLHRLATEKVMQVHRHHLGTQSRAVGRETNGLAISERATIGHLFEFLATSQTSPSQRASRVEQKSRIHESLALLSKTDREILVMHYLEDLAFGEIAAVLGITPGAAKVRHFRALERLRPLLDEDSTGVGQ</sequence>
<dbReference type="InterPro" id="IPR013324">
    <property type="entry name" value="RNA_pol_sigma_r3/r4-like"/>
</dbReference>
<accession>L0DI69</accession>
<dbReference type="CDD" id="cd06171">
    <property type="entry name" value="Sigma70_r4"/>
    <property type="match status" value="1"/>
</dbReference>
<dbReference type="Gene3D" id="1.10.1740.10">
    <property type="match status" value="1"/>
</dbReference>
<dbReference type="SUPFAM" id="SSF88659">
    <property type="entry name" value="Sigma3 and sigma4 domains of RNA polymerase sigma factors"/>
    <property type="match status" value="1"/>
</dbReference>
<evidence type="ECO:0000313" key="7">
    <source>
        <dbReference type="EMBL" id="AGA28356.1"/>
    </source>
</evidence>
<protein>
    <submittedName>
        <fullName evidence="7">RNA polymerase sigma factor, sigma-70 family</fullName>
    </submittedName>
</protein>
<evidence type="ECO:0000259" key="6">
    <source>
        <dbReference type="Pfam" id="PF08281"/>
    </source>
</evidence>
<dbReference type="eggNOG" id="COG1595">
    <property type="taxonomic scope" value="Bacteria"/>
</dbReference>
<dbReference type="Proteomes" id="UP000010798">
    <property type="component" value="Chromosome"/>
</dbReference>
<evidence type="ECO:0000313" key="8">
    <source>
        <dbReference type="Proteomes" id="UP000010798"/>
    </source>
</evidence>